<dbReference type="KEGG" id="ctes:O987_20270"/>
<organism evidence="3 4">
    <name type="scientific">Comamonas testosteroni TK102</name>
    <dbReference type="NCBI Taxonomy" id="1392005"/>
    <lineage>
        <taxon>Bacteria</taxon>
        <taxon>Pseudomonadati</taxon>
        <taxon>Pseudomonadota</taxon>
        <taxon>Betaproteobacteria</taxon>
        <taxon>Burkholderiales</taxon>
        <taxon>Comamonadaceae</taxon>
        <taxon>Comamonas</taxon>
    </lineage>
</organism>
<dbReference type="GO" id="GO:0043709">
    <property type="term" value="P:cell adhesion involved in single-species biofilm formation"/>
    <property type="evidence" value="ECO:0007669"/>
    <property type="project" value="TreeGrafter"/>
</dbReference>
<dbReference type="InterPro" id="IPR008966">
    <property type="entry name" value="Adhesion_dom_sf"/>
</dbReference>
<dbReference type="GO" id="GO:0009289">
    <property type="term" value="C:pilus"/>
    <property type="evidence" value="ECO:0007669"/>
    <property type="project" value="InterPro"/>
</dbReference>
<accession>A0A076PQZ6</accession>
<proteinExistence type="predicted"/>
<feature type="chain" id="PRO_5001716351" description="Fimbrial-type adhesion domain-containing protein" evidence="1">
    <location>
        <begin position="22"/>
        <end position="177"/>
    </location>
</feature>
<dbReference type="HOGENOM" id="CLU_088965_3_1_4"/>
<gene>
    <name evidence="3" type="ORF">O987_20270</name>
</gene>
<evidence type="ECO:0000313" key="3">
    <source>
        <dbReference type="EMBL" id="AIJ48148.1"/>
    </source>
</evidence>
<dbReference type="InterPro" id="IPR036937">
    <property type="entry name" value="Adhesion_dom_fimbrial_sf"/>
</dbReference>
<dbReference type="RefSeq" id="WP_003053102.1">
    <property type="nucleotide sequence ID" value="NZ_CP006704.1"/>
</dbReference>
<dbReference type="EMBL" id="CP006704">
    <property type="protein sequence ID" value="AIJ48148.1"/>
    <property type="molecule type" value="Genomic_DNA"/>
</dbReference>
<dbReference type="SUPFAM" id="SSF49401">
    <property type="entry name" value="Bacterial adhesins"/>
    <property type="match status" value="1"/>
</dbReference>
<dbReference type="Gene3D" id="2.60.40.1090">
    <property type="entry name" value="Fimbrial-type adhesion domain"/>
    <property type="match status" value="1"/>
</dbReference>
<dbReference type="AlphaFoldDB" id="A0A076PQZ6"/>
<feature type="domain" description="Fimbrial-type adhesion" evidence="2">
    <location>
        <begin position="30"/>
        <end position="177"/>
    </location>
</feature>
<dbReference type="PANTHER" id="PTHR33420:SF26">
    <property type="entry name" value="FIMBRIAL SUBUNIT"/>
    <property type="match status" value="1"/>
</dbReference>
<dbReference type="PANTHER" id="PTHR33420">
    <property type="entry name" value="FIMBRIAL SUBUNIT ELFA-RELATED"/>
    <property type="match status" value="1"/>
</dbReference>
<feature type="signal peptide" evidence="1">
    <location>
        <begin position="1"/>
        <end position="21"/>
    </location>
</feature>
<dbReference type="Proteomes" id="UP000028782">
    <property type="component" value="Chromosome"/>
</dbReference>
<evidence type="ECO:0000256" key="1">
    <source>
        <dbReference type="SAM" id="SignalP"/>
    </source>
</evidence>
<protein>
    <recommendedName>
        <fullName evidence="2">Fimbrial-type adhesion domain-containing protein</fullName>
    </recommendedName>
</protein>
<dbReference type="Pfam" id="PF00419">
    <property type="entry name" value="Fimbrial"/>
    <property type="match status" value="1"/>
</dbReference>
<dbReference type="InterPro" id="IPR050263">
    <property type="entry name" value="Bact_Fimbrial_Adh_Pro"/>
</dbReference>
<name>A0A076PQZ6_COMTE</name>
<keyword evidence="1" id="KW-0732">Signal</keyword>
<sequence length="177" mass="17829">MKISTLAIASILAFGVTAANAADQGSGKVTFNGSIIDAPCSIAADSLDQAVSLGAIATAALENGGTSAEVPFHINLQGCVITAGTKDKLSVTFTGMQSPYDQYSLGLLGGAAGASIELLTTNLQQVKLGEATAPITLSPLVSNPQLTFNARLKGSTTPGELVPGAFSVPANFVLAYQ</sequence>
<evidence type="ECO:0000259" key="2">
    <source>
        <dbReference type="Pfam" id="PF00419"/>
    </source>
</evidence>
<dbReference type="InterPro" id="IPR000259">
    <property type="entry name" value="Adhesion_dom_fimbrial"/>
</dbReference>
<evidence type="ECO:0000313" key="4">
    <source>
        <dbReference type="Proteomes" id="UP000028782"/>
    </source>
</evidence>
<reference evidence="3 4" key="1">
    <citation type="journal article" date="2014" name="Genome Announc.">
        <title>Complete Genome Sequence of Polychlorinated Biphenyl Degrader Comamonas testosteroni TK102 (NBRC 109938).</title>
        <authorList>
            <person name="Fukuda K."/>
            <person name="Hosoyama A."/>
            <person name="Tsuchikane K."/>
            <person name="Ohji S."/>
            <person name="Yamazoe A."/>
            <person name="Fujita N."/>
            <person name="Shintani M."/>
            <person name="Kimbara K."/>
        </authorList>
    </citation>
    <scope>NUCLEOTIDE SEQUENCE [LARGE SCALE GENOMIC DNA]</scope>
    <source>
        <strain evidence="3">TK102</strain>
    </source>
</reference>